<dbReference type="EMBL" id="OP046317">
    <property type="protein sequence ID" value="UVD33169.1"/>
    <property type="molecule type" value="Genomic_DNA"/>
</dbReference>
<reference evidence="1" key="1">
    <citation type="submission" date="2022-07" db="EMBL/GenBank/DDBJ databases">
        <authorList>
            <person name="Wang S."/>
            <person name="Yao L."/>
        </authorList>
    </citation>
    <scope>NUCLEOTIDE SEQUENCE</scope>
</reference>
<evidence type="ECO:0000313" key="1">
    <source>
        <dbReference type="EMBL" id="UVD33169.1"/>
    </source>
</evidence>
<name>A0A976SPS6_9CAUD</name>
<protein>
    <submittedName>
        <fullName evidence="1">Uncharacterized protein</fullName>
    </submittedName>
</protein>
<accession>A0A976SPS6</accession>
<gene>
    <name evidence="1" type="ORF">PEC14_45</name>
</gene>
<evidence type="ECO:0000313" key="2">
    <source>
        <dbReference type="Proteomes" id="UP001057764"/>
    </source>
</evidence>
<organism evidence="1 2">
    <name type="scientific">Escherichia phage PEC14</name>
    <dbReference type="NCBI Taxonomy" id="2970333"/>
    <lineage>
        <taxon>Viruses</taxon>
        <taxon>Duplodnaviria</taxon>
        <taxon>Heunggongvirae</taxon>
        <taxon>Uroviricota</taxon>
        <taxon>Caudoviricetes</taxon>
        <taxon>Dhillonvirus</taxon>
        <taxon>Dhillonvirus PEC14</taxon>
    </lineage>
</organism>
<proteinExistence type="predicted"/>
<sequence>MKKNVVVIADASSRYPSSTSTPARLREVQTVIGPSASLAAIRKSANGSAAIVQNKNNQYGGLVPPFLGDMTMKEHYRLTKLGECKPGDRVWFTSGMAKPLPLTVCWQKFQSFRATGVHLEHDPYYYATKRNWNSETEVWKKAE</sequence>
<keyword evidence="2" id="KW-1185">Reference proteome</keyword>
<dbReference type="Proteomes" id="UP001057764">
    <property type="component" value="Segment"/>
</dbReference>